<evidence type="ECO:0000256" key="1">
    <source>
        <dbReference type="ARBA" id="ARBA00004604"/>
    </source>
</evidence>
<sequence length="363" mass="42879">MAELVQQRMEEMLQEVEQMERLGILNASETKAILRRRRGYQYKIQRRIKEKDDFLKYIQYECDVLTLINKRRKDLRSEKGKGYIDQPIKHRINRLFTAACKRFPKQKGSVGAIFTKMLQLHSSKPDIWVVAAKWEMEEMQNMFNTRRLLQRGLRFNPDSQHLWRELRKRREILQVADMQLDDEEASSAVLEGQVAKLVYCKAVQAIPAMKYGCGIGAVVKCPQCKDDVKFKLSFLPVTQLFDFMEDFEDEIVKSAEESHPDSELTWDIKAHRKWAEAEAIWRNKVLDKKHRVARVESIEAECRELYETAVLRIPKCKHFYFVSSVFNDIQSGPKVLYSMLKMLMLFTAFLWRCAILKMCYKIE</sequence>
<dbReference type="OMA" id="HARNENL"/>
<protein>
    <recommendedName>
        <fullName evidence="5">U3 small nucleolar RNA-associated protein 6 N-terminal domain-containing protein</fullName>
    </recommendedName>
</protein>
<keyword evidence="8" id="KW-1185">Reference proteome</keyword>
<reference evidence="8" key="1">
    <citation type="submission" date="2012-12" db="EMBL/GenBank/DDBJ databases">
        <authorList>
            <person name="Hellsten U."/>
            <person name="Grimwood J."/>
            <person name="Chapman J.A."/>
            <person name="Shapiro H."/>
            <person name="Aerts A."/>
            <person name="Otillar R.P."/>
            <person name="Terry A.Y."/>
            <person name="Boore J.L."/>
            <person name="Simakov O."/>
            <person name="Marletaz F."/>
            <person name="Cho S.-J."/>
            <person name="Edsinger-Gonzales E."/>
            <person name="Havlak P."/>
            <person name="Kuo D.-H."/>
            <person name="Larsson T."/>
            <person name="Lv J."/>
            <person name="Arendt D."/>
            <person name="Savage R."/>
            <person name="Osoegawa K."/>
            <person name="de Jong P."/>
            <person name="Lindberg D.R."/>
            <person name="Seaver E.C."/>
            <person name="Weisblat D.A."/>
            <person name="Putnam N.H."/>
            <person name="Grigoriev I.V."/>
            <person name="Rokhsar D.S."/>
        </authorList>
    </citation>
    <scope>NUCLEOTIDE SEQUENCE</scope>
    <source>
        <strain evidence="8">I ESC-2004</strain>
    </source>
</reference>
<dbReference type="STRING" id="283909.R7TA29"/>
<dbReference type="GO" id="GO:0032040">
    <property type="term" value="C:small-subunit processome"/>
    <property type="evidence" value="ECO:0007669"/>
    <property type="project" value="TreeGrafter"/>
</dbReference>
<dbReference type="GO" id="GO:0030515">
    <property type="term" value="F:snoRNA binding"/>
    <property type="evidence" value="ECO:0007669"/>
    <property type="project" value="InterPro"/>
</dbReference>
<dbReference type="Proteomes" id="UP000014760">
    <property type="component" value="Unassembled WGS sequence"/>
</dbReference>
<gene>
    <name evidence="6" type="ORF">CAPTEDRAFT_209621</name>
</gene>
<name>R7TA29_CAPTE</name>
<dbReference type="GO" id="GO:0000462">
    <property type="term" value="P:maturation of SSU-rRNA from tricistronic rRNA transcript (SSU-rRNA, 5.8S rRNA, LSU-rRNA)"/>
    <property type="evidence" value="ECO:0007669"/>
    <property type="project" value="InterPro"/>
</dbReference>
<dbReference type="OrthoDB" id="28112at2759"/>
<reference evidence="7" key="3">
    <citation type="submission" date="2015-06" db="UniProtKB">
        <authorList>
            <consortium name="EnsemblMetazoa"/>
        </authorList>
    </citation>
    <scope>IDENTIFICATION</scope>
</reference>
<keyword evidence="3" id="KW-0677">Repeat</keyword>
<proteinExistence type="predicted"/>
<dbReference type="EnsemblMetazoa" id="CapteT209621">
    <property type="protein sequence ID" value="CapteP209621"/>
    <property type="gene ID" value="CapteG209621"/>
</dbReference>
<dbReference type="PANTHER" id="PTHR23271">
    <property type="entry name" value="HEPATOCELLULAR CARCINOMA-ASSOCIATED ANTIGEN 66"/>
    <property type="match status" value="1"/>
</dbReference>
<evidence type="ECO:0000256" key="4">
    <source>
        <dbReference type="ARBA" id="ARBA00023242"/>
    </source>
</evidence>
<evidence type="ECO:0000256" key="2">
    <source>
        <dbReference type="ARBA" id="ARBA00022552"/>
    </source>
</evidence>
<evidence type="ECO:0000313" key="8">
    <source>
        <dbReference type="Proteomes" id="UP000014760"/>
    </source>
</evidence>
<keyword evidence="4" id="KW-0539">Nucleus</keyword>
<dbReference type="HOGENOM" id="CLU_058173_0_0_1"/>
<dbReference type="AlphaFoldDB" id="R7TA29"/>
<feature type="domain" description="U3 small nucleolar RNA-associated protein 6 N-terminal" evidence="5">
    <location>
        <begin position="9"/>
        <end position="88"/>
    </location>
</feature>
<dbReference type="GO" id="GO:0034388">
    <property type="term" value="C:Pwp2p-containing subcomplex of 90S preribosome"/>
    <property type="evidence" value="ECO:0007669"/>
    <property type="project" value="TreeGrafter"/>
</dbReference>
<reference evidence="6 8" key="2">
    <citation type="journal article" date="2013" name="Nature">
        <title>Insights into bilaterian evolution from three spiralian genomes.</title>
        <authorList>
            <person name="Simakov O."/>
            <person name="Marletaz F."/>
            <person name="Cho S.J."/>
            <person name="Edsinger-Gonzales E."/>
            <person name="Havlak P."/>
            <person name="Hellsten U."/>
            <person name="Kuo D.H."/>
            <person name="Larsson T."/>
            <person name="Lv J."/>
            <person name="Arendt D."/>
            <person name="Savage R."/>
            <person name="Osoegawa K."/>
            <person name="de Jong P."/>
            <person name="Grimwood J."/>
            <person name="Chapman J.A."/>
            <person name="Shapiro H."/>
            <person name="Aerts A."/>
            <person name="Otillar R.P."/>
            <person name="Terry A.Y."/>
            <person name="Boore J.L."/>
            <person name="Grigoriev I.V."/>
            <person name="Lindberg D.R."/>
            <person name="Seaver E.C."/>
            <person name="Weisblat D.A."/>
            <person name="Putnam N.H."/>
            <person name="Rokhsar D.S."/>
        </authorList>
    </citation>
    <scope>NUCLEOTIDE SEQUENCE</scope>
    <source>
        <strain evidence="6 8">I ESC-2004</strain>
    </source>
</reference>
<dbReference type="EMBL" id="AMQN01014285">
    <property type="status" value="NOT_ANNOTATED_CDS"/>
    <property type="molecule type" value="Genomic_DNA"/>
</dbReference>
<evidence type="ECO:0000313" key="7">
    <source>
        <dbReference type="EnsemblMetazoa" id="CapteP209621"/>
    </source>
</evidence>
<organism evidence="6">
    <name type="scientific">Capitella teleta</name>
    <name type="common">Polychaete worm</name>
    <dbReference type="NCBI Taxonomy" id="283909"/>
    <lineage>
        <taxon>Eukaryota</taxon>
        <taxon>Metazoa</taxon>
        <taxon>Spiralia</taxon>
        <taxon>Lophotrochozoa</taxon>
        <taxon>Annelida</taxon>
        <taxon>Polychaeta</taxon>
        <taxon>Sedentaria</taxon>
        <taxon>Scolecida</taxon>
        <taxon>Capitellidae</taxon>
        <taxon>Capitella</taxon>
    </lineage>
</organism>
<evidence type="ECO:0000313" key="6">
    <source>
        <dbReference type="EMBL" id="ELT90569.1"/>
    </source>
</evidence>
<keyword evidence="2" id="KW-0698">rRNA processing</keyword>
<dbReference type="PANTHER" id="PTHR23271:SF1">
    <property type="entry name" value="U3 SMALL NUCLEOLAR RNA-ASSOCIATED PROTEIN 6 HOMOLOG"/>
    <property type="match status" value="1"/>
</dbReference>
<dbReference type="Pfam" id="PF08640">
    <property type="entry name" value="U3_assoc_6"/>
    <property type="match status" value="1"/>
</dbReference>
<dbReference type="InterPro" id="IPR013949">
    <property type="entry name" value="Utp6"/>
</dbReference>
<accession>R7TA29</accession>
<dbReference type="InterPro" id="IPR055347">
    <property type="entry name" value="UTP6_N"/>
</dbReference>
<evidence type="ECO:0000256" key="3">
    <source>
        <dbReference type="ARBA" id="ARBA00022737"/>
    </source>
</evidence>
<evidence type="ECO:0000259" key="5">
    <source>
        <dbReference type="Pfam" id="PF08640"/>
    </source>
</evidence>
<comment type="subcellular location">
    <subcellularLocation>
        <location evidence="1">Nucleus</location>
        <location evidence="1">Nucleolus</location>
    </subcellularLocation>
</comment>
<dbReference type="EMBL" id="KB310854">
    <property type="protein sequence ID" value="ELT90569.1"/>
    <property type="molecule type" value="Genomic_DNA"/>
</dbReference>